<accession>A0ABM0MIF9</accession>
<evidence type="ECO:0000259" key="1">
    <source>
        <dbReference type="Pfam" id="PF13843"/>
    </source>
</evidence>
<name>A0ABM0MIF9_SACKO</name>
<evidence type="ECO:0000313" key="2">
    <source>
        <dbReference type="Proteomes" id="UP000694865"/>
    </source>
</evidence>
<organism evidence="2 3">
    <name type="scientific">Saccoglossus kowalevskii</name>
    <name type="common">Acorn worm</name>
    <dbReference type="NCBI Taxonomy" id="10224"/>
    <lineage>
        <taxon>Eukaryota</taxon>
        <taxon>Metazoa</taxon>
        <taxon>Hemichordata</taxon>
        <taxon>Enteropneusta</taxon>
        <taxon>Harrimaniidae</taxon>
        <taxon>Saccoglossus</taxon>
    </lineage>
</organism>
<feature type="domain" description="PiggyBac transposable element-derived protein" evidence="1">
    <location>
        <begin position="6"/>
        <end position="242"/>
    </location>
</feature>
<dbReference type="RefSeq" id="XP_006819800.1">
    <property type="nucleotide sequence ID" value="XM_006819737.1"/>
</dbReference>
<dbReference type="InterPro" id="IPR029526">
    <property type="entry name" value="PGBD"/>
</dbReference>
<dbReference type="PANTHER" id="PTHR46599">
    <property type="entry name" value="PIGGYBAC TRANSPOSABLE ELEMENT-DERIVED PROTEIN 4"/>
    <property type="match status" value="1"/>
</dbReference>
<proteinExistence type="predicted"/>
<keyword evidence="2" id="KW-1185">Reference proteome</keyword>
<evidence type="ECO:0000313" key="3">
    <source>
        <dbReference type="RefSeq" id="XP_006819800.1"/>
    </source>
</evidence>
<dbReference type="Proteomes" id="UP000694865">
    <property type="component" value="Unplaced"/>
</dbReference>
<sequence length="242" mass="27798">MDSSPNSYNLHQEIVIDEAIIGYKGSKAGIPTVFIHSKPRSKGFKVYVLADAVSNYIICIRFMTVSAITDRKGDRKTHDLCVDMISHVQGFNHILYTDSFYTSPDLAMTLLNNHHTFLIGSTRPTRKGMPTCLKASDKNPDSKRIKRLERGQFVSRQKGDLVVVVWKDSKLFTALTTCKEGFRTRGERLVRYVKNKESHKRVTYTVPAPEVIENYNQFMGGVDRANQLRAYYTSQRQTHKWW</sequence>
<dbReference type="GeneID" id="102804595"/>
<dbReference type="Pfam" id="PF13843">
    <property type="entry name" value="DDE_Tnp_1_7"/>
    <property type="match status" value="1"/>
</dbReference>
<gene>
    <name evidence="3" type="primary">LOC102804595</name>
</gene>
<protein>
    <submittedName>
        <fullName evidence="3">Uncharacterized protein LOC102804595</fullName>
    </submittedName>
</protein>
<reference evidence="3" key="1">
    <citation type="submission" date="2025-08" db="UniProtKB">
        <authorList>
            <consortium name="RefSeq"/>
        </authorList>
    </citation>
    <scope>IDENTIFICATION</scope>
    <source>
        <tissue evidence="3">Testes</tissue>
    </source>
</reference>
<dbReference type="PANTHER" id="PTHR46599:SF3">
    <property type="entry name" value="PIGGYBAC TRANSPOSABLE ELEMENT-DERIVED PROTEIN 4"/>
    <property type="match status" value="1"/>
</dbReference>